<dbReference type="SUPFAM" id="SSF89447">
    <property type="entry name" value="AbrB/MazE/MraZ-like"/>
    <property type="match status" value="1"/>
</dbReference>
<dbReference type="Gene3D" id="2.10.260.10">
    <property type="match status" value="1"/>
</dbReference>
<accession>A0A1F5ZQ15</accession>
<comment type="caution">
    <text evidence="2">The sequence shown here is derived from an EMBL/GenBank/DDBJ whole genome shotgun (WGS) entry which is preliminary data.</text>
</comment>
<evidence type="ECO:0000259" key="1">
    <source>
        <dbReference type="SMART" id="SM00966"/>
    </source>
</evidence>
<dbReference type="STRING" id="1798375.A2773_05625"/>
<evidence type="ECO:0000313" key="3">
    <source>
        <dbReference type="Proteomes" id="UP000177383"/>
    </source>
</evidence>
<dbReference type="EMBL" id="MFJE01000015">
    <property type="protein sequence ID" value="OGG14528.1"/>
    <property type="molecule type" value="Genomic_DNA"/>
</dbReference>
<name>A0A1F5ZQ15_9BACT</name>
<evidence type="ECO:0000313" key="2">
    <source>
        <dbReference type="EMBL" id="OGG14528.1"/>
    </source>
</evidence>
<dbReference type="SMART" id="SM00966">
    <property type="entry name" value="SpoVT_AbrB"/>
    <property type="match status" value="1"/>
</dbReference>
<dbReference type="InterPro" id="IPR007159">
    <property type="entry name" value="SpoVT-AbrB_dom"/>
</dbReference>
<gene>
    <name evidence="2" type="ORF">A2773_05625</name>
</gene>
<feature type="domain" description="SpoVT-AbrB" evidence="1">
    <location>
        <begin position="7"/>
        <end position="52"/>
    </location>
</feature>
<sequence length="101" mass="11297">MNVGNLVMPNTKGQVVIPSKIRKQLGITPEVPLRFTVMGSGIFVLPMTVSPKNLFTDNRAVLEVLKRTRGAWGPETAEEKRLEVKIRKLELAASKRARDAW</sequence>
<dbReference type="Proteomes" id="UP000177383">
    <property type="component" value="Unassembled WGS sequence"/>
</dbReference>
<organism evidence="2 3">
    <name type="scientific">Candidatus Gottesmanbacteria bacterium RIFCSPHIGHO2_01_FULL_39_10</name>
    <dbReference type="NCBI Taxonomy" id="1798375"/>
    <lineage>
        <taxon>Bacteria</taxon>
        <taxon>Candidatus Gottesmaniibacteriota</taxon>
    </lineage>
</organism>
<reference evidence="2 3" key="1">
    <citation type="journal article" date="2016" name="Nat. Commun.">
        <title>Thousands of microbial genomes shed light on interconnected biogeochemical processes in an aquifer system.</title>
        <authorList>
            <person name="Anantharaman K."/>
            <person name="Brown C.T."/>
            <person name="Hug L.A."/>
            <person name="Sharon I."/>
            <person name="Castelle C.J."/>
            <person name="Probst A.J."/>
            <person name="Thomas B.C."/>
            <person name="Singh A."/>
            <person name="Wilkins M.J."/>
            <person name="Karaoz U."/>
            <person name="Brodie E.L."/>
            <person name="Williams K.H."/>
            <person name="Hubbard S.S."/>
            <person name="Banfield J.F."/>
        </authorList>
    </citation>
    <scope>NUCLEOTIDE SEQUENCE [LARGE SCALE GENOMIC DNA]</scope>
</reference>
<dbReference type="GO" id="GO:0003677">
    <property type="term" value="F:DNA binding"/>
    <property type="evidence" value="ECO:0007669"/>
    <property type="project" value="InterPro"/>
</dbReference>
<dbReference type="AlphaFoldDB" id="A0A1F5ZQ15"/>
<dbReference type="InterPro" id="IPR037914">
    <property type="entry name" value="SpoVT-AbrB_sf"/>
</dbReference>
<protein>
    <recommendedName>
        <fullName evidence="1">SpoVT-AbrB domain-containing protein</fullName>
    </recommendedName>
</protein>
<proteinExistence type="predicted"/>